<feature type="domain" description="tRNA/rRNA methyltransferase SpoU type" evidence="3">
    <location>
        <begin position="122"/>
        <end position="262"/>
    </location>
</feature>
<evidence type="ECO:0000259" key="3">
    <source>
        <dbReference type="Pfam" id="PF00588"/>
    </source>
</evidence>
<dbReference type="EMBL" id="PUHZ01000025">
    <property type="protein sequence ID" value="PQO42375.1"/>
    <property type="molecule type" value="Genomic_DNA"/>
</dbReference>
<dbReference type="Proteomes" id="UP000237819">
    <property type="component" value="Unassembled WGS sequence"/>
</dbReference>
<dbReference type="Gene3D" id="3.40.1280.10">
    <property type="match status" value="1"/>
</dbReference>
<reference evidence="4 5" key="1">
    <citation type="submission" date="2018-02" db="EMBL/GenBank/DDBJ databases">
        <title>Comparative genomes isolates from brazilian mangrove.</title>
        <authorList>
            <person name="Araujo J.E."/>
            <person name="Taketani R.G."/>
            <person name="Silva M.C.P."/>
            <person name="Loureco M.V."/>
            <person name="Andreote F.D."/>
        </authorList>
    </citation>
    <scope>NUCLEOTIDE SEQUENCE [LARGE SCALE GENOMIC DNA]</scope>
    <source>
        <strain evidence="4 5">Nap-Phe MGV</strain>
    </source>
</reference>
<dbReference type="CDD" id="cd18095">
    <property type="entry name" value="SpoU-like_rRNA-MTase"/>
    <property type="match status" value="1"/>
</dbReference>
<dbReference type="RefSeq" id="WP_105338956.1">
    <property type="nucleotide sequence ID" value="NZ_PUHZ01000025.1"/>
</dbReference>
<sequence>MSEHIIYVDSAADPRLIRYRREFERKRHTHEGYFVAESQFLVQRLLDSDLEIASILVDGIEKIPPLPPHRVGTFPIYVISREDVKELVGYNFHRGIMACGKRPERKSIDAALDGEVPPISTVLAASMIGDFENLGAITRTACAFGADAILLDGGCADPFSRRSLRVSTGHAFKIPIVESTDFAGDLARLKSLGFESFATVLSDKATPLSQVQRADRSVILVGNEGYGLEQETVTACDHRMTIAMQRGSDSLNVAMATGIFLYHFCYLQSALTSE</sequence>
<dbReference type="SUPFAM" id="SSF75217">
    <property type="entry name" value="alpha/beta knot"/>
    <property type="match status" value="1"/>
</dbReference>
<comment type="caution">
    <text evidence="4">The sequence shown here is derived from an EMBL/GenBank/DDBJ whole genome shotgun (WGS) entry which is preliminary data.</text>
</comment>
<evidence type="ECO:0000313" key="5">
    <source>
        <dbReference type="Proteomes" id="UP000237819"/>
    </source>
</evidence>
<dbReference type="GO" id="GO:0032259">
    <property type="term" value="P:methylation"/>
    <property type="evidence" value="ECO:0007669"/>
    <property type="project" value="UniProtKB-KW"/>
</dbReference>
<dbReference type="InterPro" id="IPR029064">
    <property type="entry name" value="Ribosomal_eL30-like_sf"/>
</dbReference>
<accession>A0A2S8GD36</accession>
<dbReference type="GO" id="GO:0003723">
    <property type="term" value="F:RNA binding"/>
    <property type="evidence" value="ECO:0007669"/>
    <property type="project" value="InterPro"/>
</dbReference>
<dbReference type="GO" id="GO:0008173">
    <property type="term" value="F:RNA methyltransferase activity"/>
    <property type="evidence" value="ECO:0007669"/>
    <property type="project" value="InterPro"/>
</dbReference>
<protein>
    <submittedName>
        <fullName evidence="4">RNA methyltransferase</fullName>
    </submittedName>
</protein>
<evidence type="ECO:0000313" key="4">
    <source>
        <dbReference type="EMBL" id="PQO42375.1"/>
    </source>
</evidence>
<dbReference type="Pfam" id="PF00588">
    <property type="entry name" value="SpoU_methylase"/>
    <property type="match status" value="1"/>
</dbReference>
<evidence type="ECO:0000256" key="2">
    <source>
        <dbReference type="ARBA" id="ARBA00022679"/>
    </source>
</evidence>
<dbReference type="InterPro" id="IPR051259">
    <property type="entry name" value="rRNA_Methyltransferase"/>
</dbReference>
<dbReference type="OrthoDB" id="9794400at2"/>
<proteinExistence type="predicted"/>
<dbReference type="PANTHER" id="PTHR43191:SF12">
    <property type="entry name" value="RRNA METHYLASE"/>
    <property type="match status" value="1"/>
</dbReference>
<dbReference type="GO" id="GO:0006396">
    <property type="term" value="P:RNA processing"/>
    <property type="evidence" value="ECO:0007669"/>
    <property type="project" value="InterPro"/>
</dbReference>
<dbReference type="PANTHER" id="PTHR43191">
    <property type="entry name" value="RRNA METHYLTRANSFERASE 3"/>
    <property type="match status" value="1"/>
</dbReference>
<dbReference type="AlphaFoldDB" id="A0A2S8GD36"/>
<dbReference type="InterPro" id="IPR029026">
    <property type="entry name" value="tRNA_m1G_MTases_N"/>
</dbReference>
<dbReference type="SUPFAM" id="SSF55315">
    <property type="entry name" value="L30e-like"/>
    <property type="match status" value="1"/>
</dbReference>
<dbReference type="InterPro" id="IPR001537">
    <property type="entry name" value="SpoU_MeTrfase"/>
</dbReference>
<keyword evidence="2 4" id="KW-0808">Transferase</keyword>
<organism evidence="4 5">
    <name type="scientific">Blastopirellula marina</name>
    <dbReference type="NCBI Taxonomy" id="124"/>
    <lineage>
        <taxon>Bacteria</taxon>
        <taxon>Pseudomonadati</taxon>
        <taxon>Planctomycetota</taxon>
        <taxon>Planctomycetia</taxon>
        <taxon>Pirellulales</taxon>
        <taxon>Pirellulaceae</taxon>
        <taxon>Blastopirellula</taxon>
    </lineage>
</organism>
<keyword evidence="1 4" id="KW-0489">Methyltransferase</keyword>
<name>A0A2S8GD36_9BACT</name>
<gene>
    <name evidence="4" type="ORF">C5Y93_29010</name>
</gene>
<evidence type="ECO:0000256" key="1">
    <source>
        <dbReference type="ARBA" id="ARBA00022603"/>
    </source>
</evidence>
<dbReference type="InterPro" id="IPR029028">
    <property type="entry name" value="Alpha/beta_knot_MTases"/>
</dbReference>